<proteinExistence type="predicted"/>
<sequence>MHTLSPPPSISTIPPVLLQTTTPIHTPPIITDAPTITIAVPESNALTVVQLRVTKLEKDVSELKKIDHYAEALASLKSQVPMVVEYYLGSKIAPEPSKIQTSTIDLKPESEKSASEIRKIKKEHAEKLKLSKYTIKSTDKATLKEYDQKSVLYQTMNENKSFNRNPTNHALYHALMEALIEDENAMDKGVADIGKKTKRRRTKESESSMKPSTTKETSRGRAPTKSSKTGKFATVQEPIEEPIAEVVMDDLETTANEDVVNDADHHQDYVAPKTNKPSRDTWFKQPPRPPTPDPEWNKR</sequence>
<accession>A0ABQ5I8M0</accession>
<feature type="region of interest" description="Disordered" evidence="1">
    <location>
        <begin position="191"/>
        <end position="299"/>
    </location>
</feature>
<organism evidence="2 3">
    <name type="scientific">Tanacetum coccineum</name>
    <dbReference type="NCBI Taxonomy" id="301880"/>
    <lineage>
        <taxon>Eukaryota</taxon>
        <taxon>Viridiplantae</taxon>
        <taxon>Streptophyta</taxon>
        <taxon>Embryophyta</taxon>
        <taxon>Tracheophyta</taxon>
        <taxon>Spermatophyta</taxon>
        <taxon>Magnoliopsida</taxon>
        <taxon>eudicotyledons</taxon>
        <taxon>Gunneridae</taxon>
        <taxon>Pentapetalae</taxon>
        <taxon>asterids</taxon>
        <taxon>campanulids</taxon>
        <taxon>Asterales</taxon>
        <taxon>Asteraceae</taxon>
        <taxon>Asteroideae</taxon>
        <taxon>Anthemideae</taxon>
        <taxon>Anthemidinae</taxon>
        <taxon>Tanacetum</taxon>
    </lineage>
</organism>
<name>A0ABQ5I8M0_9ASTR</name>
<feature type="compositionally biased region" description="Acidic residues" evidence="1">
    <location>
        <begin position="238"/>
        <end position="252"/>
    </location>
</feature>
<gene>
    <name evidence="2" type="ORF">Tco_1091951</name>
</gene>
<dbReference type="Proteomes" id="UP001151760">
    <property type="component" value="Unassembled WGS sequence"/>
</dbReference>
<comment type="caution">
    <text evidence="2">The sequence shown here is derived from an EMBL/GenBank/DDBJ whole genome shotgun (WGS) entry which is preliminary data.</text>
</comment>
<dbReference type="EMBL" id="BQNB010020480">
    <property type="protein sequence ID" value="GJT96433.1"/>
    <property type="molecule type" value="Genomic_DNA"/>
</dbReference>
<keyword evidence="3" id="KW-1185">Reference proteome</keyword>
<reference evidence="2" key="1">
    <citation type="journal article" date="2022" name="Int. J. Mol. Sci.">
        <title>Draft Genome of Tanacetum Coccineum: Genomic Comparison of Closely Related Tanacetum-Family Plants.</title>
        <authorList>
            <person name="Yamashiro T."/>
            <person name="Shiraishi A."/>
            <person name="Nakayama K."/>
            <person name="Satake H."/>
        </authorList>
    </citation>
    <scope>NUCLEOTIDE SEQUENCE</scope>
</reference>
<protein>
    <submittedName>
        <fullName evidence="2">Uncharacterized protein</fullName>
    </submittedName>
</protein>
<evidence type="ECO:0000256" key="1">
    <source>
        <dbReference type="SAM" id="MobiDB-lite"/>
    </source>
</evidence>
<evidence type="ECO:0000313" key="3">
    <source>
        <dbReference type="Proteomes" id="UP001151760"/>
    </source>
</evidence>
<reference evidence="2" key="2">
    <citation type="submission" date="2022-01" db="EMBL/GenBank/DDBJ databases">
        <authorList>
            <person name="Yamashiro T."/>
            <person name="Shiraishi A."/>
            <person name="Satake H."/>
            <person name="Nakayama K."/>
        </authorList>
    </citation>
    <scope>NUCLEOTIDE SEQUENCE</scope>
</reference>
<evidence type="ECO:0000313" key="2">
    <source>
        <dbReference type="EMBL" id="GJT96433.1"/>
    </source>
</evidence>